<dbReference type="AlphaFoldDB" id="A0A067TN02"/>
<name>A0A067TN02_GALM3</name>
<reference evidence="4" key="1">
    <citation type="journal article" date="2014" name="Proc. Natl. Acad. Sci. U.S.A.">
        <title>Extensive sampling of basidiomycete genomes demonstrates inadequacy of the white-rot/brown-rot paradigm for wood decay fungi.</title>
        <authorList>
            <person name="Riley R."/>
            <person name="Salamov A.A."/>
            <person name="Brown D.W."/>
            <person name="Nagy L.G."/>
            <person name="Floudas D."/>
            <person name="Held B.W."/>
            <person name="Levasseur A."/>
            <person name="Lombard V."/>
            <person name="Morin E."/>
            <person name="Otillar R."/>
            <person name="Lindquist E.A."/>
            <person name="Sun H."/>
            <person name="LaButti K.M."/>
            <person name="Schmutz J."/>
            <person name="Jabbour D."/>
            <person name="Luo H."/>
            <person name="Baker S.E."/>
            <person name="Pisabarro A.G."/>
            <person name="Walton J.D."/>
            <person name="Blanchette R.A."/>
            <person name="Henrissat B."/>
            <person name="Martin F."/>
            <person name="Cullen D."/>
            <person name="Hibbett D.S."/>
            <person name="Grigoriev I.V."/>
        </authorList>
    </citation>
    <scope>NUCLEOTIDE SEQUENCE [LARGE SCALE GENOMIC DNA]</scope>
    <source>
        <strain evidence="4">CBS 339.88</strain>
    </source>
</reference>
<dbReference type="HOGENOM" id="CLU_1192336_0_0_1"/>
<feature type="compositionally biased region" description="Polar residues" evidence="1">
    <location>
        <begin position="90"/>
        <end position="116"/>
    </location>
</feature>
<feature type="region of interest" description="Disordered" evidence="1">
    <location>
        <begin position="183"/>
        <end position="233"/>
    </location>
</feature>
<feature type="compositionally biased region" description="Low complexity" evidence="1">
    <location>
        <begin position="74"/>
        <end position="85"/>
    </location>
</feature>
<feature type="transmembrane region" description="Helical" evidence="2">
    <location>
        <begin position="126"/>
        <end position="150"/>
    </location>
</feature>
<keyword evidence="2" id="KW-0472">Membrane</keyword>
<keyword evidence="2" id="KW-0812">Transmembrane</keyword>
<proteinExistence type="predicted"/>
<dbReference type="EMBL" id="KL142368">
    <property type="protein sequence ID" value="KDR84595.1"/>
    <property type="molecule type" value="Genomic_DNA"/>
</dbReference>
<evidence type="ECO:0000313" key="3">
    <source>
        <dbReference type="EMBL" id="KDR84595.1"/>
    </source>
</evidence>
<dbReference type="Proteomes" id="UP000027222">
    <property type="component" value="Unassembled WGS sequence"/>
</dbReference>
<evidence type="ECO:0000256" key="2">
    <source>
        <dbReference type="SAM" id="Phobius"/>
    </source>
</evidence>
<dbReference type="OrthoDB" id="3130373at2759"/>
<accession>A0A067TN02</accession>
<feature type="non-terminal residue" evidence="3">
    <location>
        <position position="233"/>
    </location>
</feature>
<keyword evidence="2" id="KW-1133">Transmembrane helix</keyword>
<organism evidence="3 4">
    <name type="scientific">Galerina marginata (strain CBS 339.88)</name>
    <dbReference type="NCBI Taxonomy" id="685588"/>
    <lineage>
        <taxon>Eukaryota</taxon>
        <taxon>Fungi</taxon>
        <taxon>Dikarya</taxon>
        <taxon>Basidiomycota</taxon>
        <taxon>Agaricomycotina</taxon>
        <taxon>Agaricomycetes</taxon>
        <taxon>Agaricomycetidae</taxon>
        <taxon>Agaricales</taxon>
        <taxon>Agaricineae</taxon>
        <taxon>Strophariaceae</taxon>
        <taxon>Galerina</taxon>
    </lineage>
</organism>
<evidence type="ECO:0000313" key="4">
    <source>
        <dbReference type="Proteomes" id="UP000027222"/>
    </source>
</evidence>
<gene>
    <name evidence="3" type="ORF">GALMADRAFT_1341129</name>
</gene>
<protein>
    <recommendedName>
        <fullName evidence="5">Mid2 domain-containing protein</fullName>
    </recommendedName>
</protein>
<evidence type="ECO:0000256" key="1">
    <source>
        <dbReference type="SAM" id="MobiDB-lite"/>
    </source>
</evidence>
<feature type="region of interest" description="Disordered" evidence="1">
    <location>
        <begin position="62"/>
        <end position="116"/>
    </location>
</feature>
<keyword evidence="4" id="KW-1185">Reference proteome</keyword>
<feature type="compositionally biased region" description="Polar residues" evidence="1">
    <location>
        <begin position="183"/>
        <end position="219"/>
    </location>
</feature>
<evidence type="ECO:0008006" key="5">
    <source>
        <dbReference type="Google" id="ProtNLM"/>
    </source>
</evidence>
<feature type="compositionally biased region" description="Polar residues" evidence="1">
    <location>
        <begin position="62"/>
        <end position="73"/>
    </location>
</feature>
<sequence length="233" mass="24833">METVTEHSRSSQQNTPTTTPIIEDALTAFGVQFAPTAIRLISSTTTVLVIPFLPVPIRSATATTTGRNGVPGNSSQTVASSVSTVPGSGLTPSIARSTPVSPESPTNTSFPGSFTTPQAKLNSNRLAVIAGSTIGSLLALILLILVIIFFRRRRNRRRETQPVLPPDPFSIETREPGFARQASQFTSTSSAFDNISSGNPSRSLKSTNQSSSGPMSQDSTAREFQALRQRIQD</sequence>